<sequence length="61" mass="6999">MKKINFVLIILLLLISSCGQDNNKDKGIKSRSKRDDLREQAQEGQKTPEEALRDKLSDNQK</sequence>
<dbReference type="HOGENOM" id="CLU_134260_1_0_12"/>
<feature type="compositionally biased region" description="Basic and acidic residues" evidence="1">
    <location>
        <begin position="22"/>
        <end position="61"/>
    </location>
</feature>
<evidence type="ECO:0000256" key="1">
    <source>
        <dbReference type="SAM" id="MobiDB-lite"/>
    </source>
</evidence>
<dbReference type="RefSeq" id="WP_338390592.1">
    <property type="nucleotide sequence ID" value="NZ_CP005712.1"/>
</dbReference>
<feature type="signal peptide" evidence="2">
    <location>
        <begin position="1"/>
        <end position="23"/>
    </location>
</feature>
<gene>
    <name evidence="3" type="ORF">BHO_0012000</name>
</gene>
<keyword evidence="3" id="KW-0449">Lipoprotein</keyword>
<name>W5T1T2_BORHE</name>
<keyword evidence="3" id="KW-0614">Plasmid</keyword>
<feature type="region of interest" description="Disordered" evidence="1">
    <location>
        <begin position="19"/>
        <end position="61"/>
    </location>
</feature>
<geneLocation type="plasmid" evidence="3">
    <name>unnamed</name>
</geneLocation>
<dbReference type="PROSITE" id="PS51257">
    <property type="entry name" value="PROKAR_LIPOPROTEIN"/>
    <property type="match status" value="1"/>
</dbReference>
<feature type="chain" id="PRO_5004871951" evidence="2">
    <location>
        <begin position="24"/>
        <end position="61"/>
    </location>
</feature>
<evidence type="ECO:0000313" key="3">
    <source>
        <dbReference type="EMBL" id="AHH13142.1"/>
    </source>
</evidence>
<evidence type="ECO:0000256" key="2">
    <source>
        <dbReference type="SAM" id="SignalP"/>
    </source>
</evidence>
<reference evidence="3" key="1">
    <citation type="submission" date="2013-04" db="EMBL/GenBank/DDBJ databases">
        <title>Comparative Genomics of Relapsing Fever Spirochetes.</title>
        <authorList>
            <person name="Schwan T.G."/>
            <person name="Raffel S.J."/>
            <person name="Porcella S.F."/>
            <person name="Martens C.A."/>
            <person name="Bruno D.P."/>
            <person name="Ricklefs S.M."/>
            <person name="Barbian K.B."/>
        </authorList>
    </citation>
    <scope>NUCLEOTIDE SEQUENCE</scope>
    <source>
        <strain evidence="3">YBT</strain>
        <plasmid evidence="3">unnamed</plasmid>
    </source>
</reference>
<accession>W5T1T2</accession>
<proteinExistence type="predicted"/>
<dbReference type="EMBL" id="CP005712">
    <property type="protein sequence ID" value="AHH13142.1"/>
    <property type="molecule type" value="Genomic_DNA"/>
</dbReference>
<organism evidence="3">
    <name type="scientific">Borrelia hermsii YBT</name>
    <dbReference type="NCBI Taxonomy" id="1313295"/>
    <lineage>
        <taxon>Bacteria</taxon>
        <taxon>Pseudomonadati</taxon>
        <taxon>Spirochaetota</taxon>
        <taxon>Spirochaetia</taxon>
        <taxon>Spirochaetales</taxon>
        <taxon>Borreliaceae</taxon>
        <taxon>Borrelia</taxon>
    </lineage>
</organism>
<keyword evidence="2" id="KW-0732">Signal</keyword>
<dbReference type="AlphaFoldDB" id="W5T1T2"/>
<protein>
    <submittedName>
        <fullName evidence="3">Lipoprotein</fullName>
    </submittedName>
</protein>